<gene>
    <name evidence="1" type="ORF">ACFP1H_01230</name>
</gene>
<proteinExistence type="predicted"/>
<dbReference type="EMBL" id="JBHSSA010000019">
    <property type="protein sequence ID" value="MFC6253229.1"/>
    <property type="molecule type" value="Genomic_DNA"/>
</dbReference>
<sequence>MIELQATERYVINQLLDHQVFTTAITPRMATTQIDAINSVKQRSHQQRISAYFRNLLGVVPEYYQANLLLLFGPGSLNPDEVHVLLATLKAVINLPDIQDNQTGQVVETKMIINQVYSEAANLSEKVIFRYITQLFVERFKLFKPDLPESAFTDEEVEVNEYWDISPDFVLVAQAIVNSLMRPDDVTAYTDQQQVNRALLKKRFLSPTTTPSLWAKLVSNKSEIAAQWQVLGRFDLECGDDYALLLDRNRQLSTARPFMIAIAVAHSLGEGFEADQLTKRIQLIARQLYPDNTVSPSAVKEMLWDNALAYQTDGFVLPTPLADRFQVRTPREDD</sequence>
<evidence type="ECO:0000313" key="1">
    <source>
        <dbReference type="EMBL" id="MFC6253229.1"/>
    </source>
</evidence>
<keyword evidence="2" id="KW-1185">Reference proteome</keyword>
<name>A0ABW1T5D2_9LACO</name>
<accession>A0ABW1T5D2</accession>
<organism evidence="1 2">
    <name type="scientific">Secundilactobacillus hailunensis</name>
    <dbReference type="NCBI Taxonomy" id="2559923"/>
    <lineage>
        <taxon>Bacteria</taxon>
        <taxon>Bacillati</taxon>
        <taxon>Bacillota</taxon>
        <taxon>Bacilli</taxon>
        <taxon>Lactobacillales</taxon>
        <taxon>Lactobacillaceae</taxon>
        <taxon>Secundilactobacillus</taxon>
    </lineage>
</organism>
<comment type="caution">
    <text evidence="1">The sequence shown here is derived from an EMBL/GenBank/DDBJ whole genome shotgun (WGS) entry which is preliminary data.</text>
</comment>
<dbReference type="Proteomes" id="UP001596190">
    <property type="component" value="Unassembled WGS sequence"/>
</dbReference>
<reference evidence="2" key="1">
    <citation type="journal article" date="2019" name="Int. J. Syst. Evol. Microbiol.">
        <title>The Global Catalogue of Microorganisms (GCM) 10K type strain sequencing project: providing services to taxonomists for standard genome sequencing and annotation.</title>
        <authorList>
            <consortium name="The Broad Institute Genomics Platform"/>
            <consortium name="The Broad Institute Genome Sequencing Center for Infectious Disease"/>
            <person name="Wu L."/>
            <person name="Ma J."/>
        </authorList>
    </citation>
    <scope>NUCLEOTIDE SEQUENCE [LARGE SCALE GENOMIC DNA]</scope>
    <source>
        <strain evidence="2">CCM 8950</strain>
    </source>
</reference>
<evidence type="ECO:0000313" key="2">
    <source>
        <dbReference type="Proteomes" id="UP001596190"/>
    </source>
</evidence>
<dbReference type="RefSeq" id="WP_137631232.1">
    <property type="nucleotide sequence ID" value="NZ_BJDO01000026.1"/>
</dbReference>
<protein>
    <submittedName>
        <fullName evidence="1">Uncharacterized protein</fullName>
    </submittedName>
</protein>